<keyword evidence="2 3" id="KW-0808">Transferase</keyword>
<evidence type="ECO:0000313" key="4">
    <source>
        <dbReference type="Proteomes" id="UP000254535"/>
    </source>
</evidence>
<evidence type="ECO:0000313" key="3">
    <source>
        <dbReference type="EMBL" id="AXJ08145.1"/>
    </source>
</evidence>
<dbReference type="Proteomes" id="UP000254535">
    <property type="component" value="Chromosome"/>
</dbReference>
<dbReference type="Gene3D" id="3.40.50.2000">
    <property type="entry name" value="Glycogen Phosphorylase B"/>
    <property type="match status" value="1"/>
</dbReference>
<proteinExistence type="predicted"/>
<reference evidence="3 4" key="1">
    <citation type="submission" date="2017-07" db="EMBL/GenBank/DDBJ databases">
        <title>Genome sequence of Pseudomonas NEP1.</title>
        <authorList>
            <person name="Nascimento F.X."/>
        </authorList>
    </citation>
    <scope>NUCLEOTIDE SEQUENCE [LARGE SCALE GENOMIC DNA]</scope>
    <source>
        <strain evidence="3 4">NEP1</strain>
    </source>
</reference>
<protein>
    <submittedName>
        <fullName evidence="3">Glycosyl transferase</fullName>
    </submittedName>
</protein>
<gene>
    <name evidence="3" type="ORF">CFN16_19480</name>
</gene>
<dbReference type="Pfam" id="PF13692">
    <property type="entry name" value="Glyco_trans_1_4"/>
    <property type="match status" value="1"/>
</dbReference>
<dbReference type="AlphaFoldDB" id="A0A345V5Z3"/>
<dbReference type="SUPFAM" id="SSF53756">
    <property type="entry name" value="UDP-Glycosyltransferase/glycogen phosphorylase"/>
    <property type="match status" value="1"/>
</dbReference>
<evidence type="ECO:0000256" key="1">
    <source>
        <dbReference type="ARBA" id="ARBA00022676"/>
    </source>
</evidence>
<dbReference type="GO" id="GO:0016757">
    <property type="term" value="F:glycosyltransferase activity"/>
    <property type="evidence" value="ECO:0007669"/>
    <property type="project" value="UniProtKB-KW"/>
</dbReference>
<name>A0A345V5Z3_PSEFL</name>
<dbReference type="EMBL" id="CP022313">
    <property type="protein sequence ID" value="AXJ08145.1"/>
    <property type="molecule type" value="Genomic_DNA"/>
</dbReference>
<dbReference type="PANTHER" id="PTHR12526">
    <property type="entry name" value="GLYCOSYLTRANSFERASE"/>
    <property type="match status" value="1"/>
</dbReference>
<sequence>MAAVVEREKLDLSLLPVEFDPDLYLKTNPDLGPVDPVEHFIKYGRHEVWRPYSLPGIHLSKVRAMNPEWETLLVVSHEASRSGAPILALDLVQRLSGRYNVVVLLLGGGPLLSAFEEAAVVLVEGFRIKGNPEYSGQVVEFLNKKFNFKFALVNSLESNIILESLARNFIHTTYLIHEFASSYPNSTALLTDAIMWAGKLVFSAALTLENAIESLPELKSAAPLIMPQGRCLLPEQQNNERQSLEESESLRKMIRPEGDTERKFVVLGAGYVNFRKGVDLFIQCAIKAMLAPGGEKFRFVWIGKGHDPQLEGGYSVYLADQINRSGLHDRFLMLGETSVINAAYAEADALFISSRLDPLPNVAIDALMMHIPVICFDKASGIADFLDTCGLHEACVADYLDVDSAFQKLSALASSRTFHEQVANQSFEASKTYFDADKYAGQLERLGVEGHENARQEKQDVTTILDSGLFCSAGGNANAQDVQDYVRGSARGINPQRLHVNFRADAYLAEHGVAKAGADPFADYIRAGRPQGAWNESE</sequence>
<evidence type="ECO:0000256" key="2">
    <source>
        <dbReference type="ARBA" id="ARBA00022679"/>
    </source>
</evidence>
<organism evidence="3 4">
    <name type="scientific">Pseudomonas fluorescens</name>
    <dbReference type="NCBI Taxonomy" id="294"/>
    <lineage>
        <taxon>Bacteria</taxon>
        <taxon>Pseudomonadati</taxon>
        <taxon>Pseudomonadota</taxon>
        <taxon>Gammaproteobacteria</taxon>
        <taxon>Pseudomonadales</taxon>
        <taxon>Pseudomonadaceae</taxon>
        <taxon>Pseudomonas</taxon>
    </lineage>
</organism>
<keyword evidence="1" id="KW-0328">Glycosyltransferase</keyword>
<accession>A0A345V5Z3</accession>
<dbReference type="PANTHER" id="PTHR12526:SF629">
    <property type="entry name" value="TEICHURONIC ACID BIOSYNTHESIS GLYCOSYLTRANSFERASE TUAH-RELATED"/>
    <property type="match status" value="1"/>
</dbReference>